<dbReference type="PANTHER" id="PTHR34383">
    <property type="entry name" value="POLYPHOSPHATE:AMP PHOSPHOTRANSFERASE-RELATED"/>
    <property type="match status" value="1"/>
</dbReference>
<protein>
    <submittedName>
        <fullName evidence="4">Polyphosphate kinase 2 family protein</fullName>
    </submittedName>
</protein>
<dbReference type="NCBIfam" id="TIGR03709">
    <property type="entry name" value="PPK2_rel_1"/>
    <property type="match status" value="1"/>
</dbReference>
<evidence type="ECO:0000313" key="5">
    <source>
        <dbReference type="EMBL" id="MBL0004681.1"/>
    </source>
</evidence>
<feature type="compositionally biased region" description="Basic residues" evidence="1">
    <location>
        <begin position="1"/>
        <end position="14"/>
    </location>
</feature>
<dbReference type="Gene3D" id="3.40.50.300">
    <property type="entry name" value="P-loop containing nucleotide triphosphate hydrolases"/>
    <property type="match status" value="1"/>
</dbReference>
<evidence type="ECO:0000313" key="4">
    <source>
        <dbReference type="EMBL" id="MBK7274682.1"/>
    </source>
</evidence>
<accession>A0A935IMM2</accession>
<dbReference type="EMBL" id="JADKGK010000020">
    <property type="protein sequence ID" value="MBL0004681.1"/>
    <property type="molecule type" value="Genomic_DNA"/>
</dbReference>
<evidence type="ECO:0000313" key="7">
    <source>
        <dbReference type="Proteomes" id="UP000726105"/>
    </source>
</evidence>
<sequence>MSKSKSKGAKKAAKKKESDKAAKAVKAVKVSKATKGSGKGASKSKASKRGSSKAEPLASSPAALAAPNVYDVPVDVEPVEKKLRPDEPITSVLRVRRGFVLADFDPESTPGFDEGRKEGEEALSAFAPEMGAWQERLFAETKGGGKRSLLIVLQGLDSAGKGGIVRHVMSNCDPAGIKATAFKAPTEEERQHDFLWRVRKALPGPGQIGVFDRSHYEDVLITKVRKLVPAGEITKRYAVINAFEREVIDSGTEILKVFMYISRDEQKARLMERLDRPDKRFKYTPGDTDNRAYWDDYMKAFQVMLARTSTVAAPWYVIPANNKWYARYAVQQLILEKLRAMSPDWPVPDYDIEVEKARLADS</sequence>
<dbReference type="SUPFAM" id="SSF52540">
    <property type="entry name" value="P-loop containing nucleoside triphosphate hydrolases"/>
    <property type="match status" value="1"/>
</dbReference>
<dbReference type="EMBL" id="JADJIB010000010">
    <property type="protein sequence ID" value="MBK7274682.1"/>
    <property type="molecule type" value="Genomic_DNA"/>
</dbReference>
<feature type="compositionally biased region" description="Low complexity" evidence="1">
    <location>
        <begin position="24"/>
        <end position="44"/>
    </location>
</feature>
<dbReference type="GO" id="GO:0016301">
    <property type="term" value="F:kinase activity"/>
    <property type="evidence" value="ECO:0007669"/>
    <property type="project" value="UniProtKB-KW"/>
</dbReference>
<dbReference type="Pfam" id="PF03976">
    <property type="entry name" value="PPK2"/>
    <property type="match status" value="1"/>
</dbReference>
<dbReference type="InterPro" id="IPR027417">
    <property type="entry name" value="P-loop_NTPase"/>
</dbReference>
<dbReference type="Proteomes" id="UP000886632">
    <property type="component" value="Unassembled WGS sequence"/>
</dbReference>
<organism evidence="4 7">
    <name type="scientific">Candidatus Phosphoribacter hodrii</name>
    <dbReference type="NCBI Taxonomy" id="2953743"/>
    <lineage>
        <taxon>Bacteria</taxon>
        <taxon>Bacillati</taxon>
        <taxon>Actinomycetota</taxon>
        <taxon>Actinomycetes</taxon>
        <taxon>Micrococcales</taxon>
        <taxon>Dermatophilaceae</taxon>
        <taxon>Candidatus Phosphoribacter</taxon>
    </lineage>
</organism>
<evidence type="ECO:0000259" key="2">
    <source>
        <dbReference type="Pfam" id="PF03976"/>
    </source>
</evidence>
<dbReference type="AlphaFoldDB" id="A0A935IMM2"/>
<feature type="domain" description="Polyphosphate kinase-2-related" evidence="2">
    <location>
        <begin position="117"/>
        <end position="342"/>
    </location>
</feature>
<dbReference type="InterPro" id="IPR022300">
    <property type="entry name" value="PPK2-rel_1"/>
</dbReference>
<dbReference type="InterPro" id="IPR022488">
    <property type="entry name" value="PPK2-related"/>
</dbReference>
<name>A0A935IMM2_9MICO</name>
<keyword evidence="4" id="KW-0418">Kinase</keyword>
<evidence type="ECO:0000313" key="3">
    <source>
        <dbReference type="EMBL" id="MBK6302025.1"/>
    </source>
</evidence>
<dbReference type="GO" id="GO:0016776">
    <property type="term" value="F:phosphotransferase activity, phosphate group as acceptor"/>
    <property type="evidence" value="ECO:0007669"/>
    <property type="project" value="InterPro"/>
</dbReference>
<feature type="compositionally biased region" description="Low complexity" evidence="1">
    <location>
        <begin position="53"/>
        <end position="62"/>
    </location>
</feature>
<dbReference type="EMBL" id="JADIXZ010000006">
    <property type="protein sequence ID" value="MBK6302025.1"/>
    <property type="molecule type" value="Genomic_DNA"/>
</dbReference>
<dbReference type="PANTHER" id="PTHR34383:SF3">
    <property type="entry name" value="POLYPHOSPHATE:AMP PHOSPHOTRANSFERASE"/>
    <property type="match status" value="1"/>
</dbReference>
<evidence type="ECO:0000256" key="1">
    <source>
        <dbReference type="SAM" id="MobiDB-lite"/>
    </source>
</evidence>
<dbReference type="Proteomes" id="UP000718281">
    <property type="component" value="Unassembled WGS sequence"/>
</dbReference>
<gene>
    <name evidence="3" type="ORF">IPF40_13625</name>
    <name evidence="4" type="ORF">IPI13_16500</name>
    <name evidence="5" type="ORF">IPP00_12035</name>
</gene>
<feature type="region of interest" description="Disordered" evidence="1">
    <location>
        <begin position="1"/>
        <end position="62"/>
    </location>
</feature>
<reference evidence="6 7" key="1">
    <citation type="submission" date="2020-10" db="EMBL/GenBank/DDBJ databases">
        <title>Connecting structure to function with the recovery of over 1000 high-quality activated sludge metagenome-assembled genomes encoding full-length rRNA genes using long-read sequencing.</title>
        <authorList>
            <person name="Singleton C.M."/>
            <person name="Petriglieri F."/>
            <person name="Kristensen J.M."/>
            <person name="Kirkegaard R.H."/>
            <person name="Michaelsen T.Y."/>
            <person name="Andersen M.H."/>
            <person name="Karst S.M."/>
            <person name="Dueholm M.S."/>
            <person name="Nielsen P.H."/>
            <person name="Albertsen M."/>
        </authorList>
    </citation>
    <scope>NUCLEOTIDE SEQUENCE [LARGE SCALE GENOMIC DNA]</scope>
    <source>
        <strain evidence="3">AalE_18-Q3-R2-46_BAT3C.188</strain>
        <strain evidence="4">Ega_18-Q3-R5-49_MAXAC.001</strain>
        <strain evidence="5">Ribe_18-Q3-R11-54_MAXAC.001</strain>
    </source>
</reference>
<keyword evidence="4" id="KW-0808">Transferase</keyword>
<dbReference type="Proteomes" id="UP000726105">
    <property type="component" value="Unassembled WGS sequence"/>
</dbReference>
<proteinExistence type="predicted"/>
<evidence type="ECO:0000313" key="6">
    <source>
        <dbReference type="Proteomes" id="UP000718281"/>
    </source>
</evidence>
<dbReference type="GO" id="GO:0006797">
    <property type="term" value="P:polyphosphate metabolic process"/>
    <property type="evidence" value="ECO:0007669"/>
    <property type="project" value="InterPro"/>
</dbReference>
<comment type="caution">
    <text evidence="4">The sequence shown here is derived from an EMBL/GenBank/DDBJ whole genome shotgun (WGS) entry which is preliminary data.</text>
</comment>